<feature type="signal peptide" evidence="1">
    <location>
        <begin position="1"/>
        <end position="20"/>
    </location>
</feature>
<sequence length="293" mass="32816">MKKIYMAALALILSFSPSFAATEWGKFKGEPRGLTLTLEGKKAENLLKVVSNLPWISDGKDAPKQKYLYVLYQPTCSYSQALFKETRKITAQSDIQIRWIPISPDGSLNSLYENRNVETLKEAFENQQIPYVKDTKKSANINAYALSGLTLMLYAKHFSPDGNLYFPTMIYGNSEKTFVTIGPAKDMKKLLDSIPETESTKIPEAISLGATKPELTKIKPIENYKNESGKRVAIRLYPDKNAADIGGLLPGDEWPQPTNSVSKNGFIAFQISTQGSYMFIEDEEFVKRALAEK</sequence>
<dbReference type="InterPro" id="IPR036249">
    <property type="entry name" value="Thioredoxin-like_sf"/>
</dbReference>
<keyword evidence="1" id="KW-0732">Signal</keyword>
<organism evidence="2 3">
    <name type="scientific">Hohaiivirga grylli</name>
    <dbReference type="NCBI Taxonomy" id="3133970"/>
    <lineage>
        <taxon>Bacteria</taxon>
        <taxon>Pseudomonadati</taxon>
        <taxon>Pseudomonadota</taxon>
        <taxon>Alphaproteobacteria</taxon>
        <taxon>Hyphomicrobiales</taxon>
        <taxon>Methylobacteriaceae</taxon>
        <taxon>Hohaiivirga</taxon>
    </lineage>
</organism>
<feature type="chain" id="PRO_5046631646" evidence="1">
    <location>
        <begin position="21"/>
        <end position="293"/>
    </location>
</feature>
<name>A0ABV0BM62_9HYPH</name>
<dbReference type="Proteomes" id="UP001418637">
    <property type="component" value="Unassembled WGS sequence"/>
</dbReference>
<reference evidence="2 3" key="1">
    <citation type="submission" date="2024-04" db="EMBL/GenBank/DDBJ databases">
        <title>A novel species isolated from cricket.</title>
        <authorList>
            <person name="Wang H.-C."/>
        </authorList>
    </citation>
    <scope>NUCLEOTIDE SEQUENCE [LARGE SCALE GENOMIC DNA]</scope>
    <source>
        <strain evidence="2 3">WL0021</strain>
    </source>
</reference>
<evidence type="ECO:0000313" key="2">
    <source>
        <dbReference type="EMBL" id="MEN3931366.1"/>
    </source>
</evidence>
<evidence type="ECO:0000256" key="1">
    <source>
        <dbReference type="SAM" id="SignalP"/>
    </source>
</evidence>
<comment type="caution">
    <text evidence="2">The sequence shown here is derived from an EMBL/GenBank/DDBJ whole genome shotgun (WGS) entry which is preliminary data.</text>
</comment>
<protein>
    <submittedName>
        <fullName evidence="2">Uncharacterized protein</fullName>
    </submittedName>
</protein>
<accession>A0ABV0BM62</accession>
<gene>
    <name evidence="2" type="ORF">WJT86_09885</name>
</gene>
<dbReference type="EMBL" id="JBBYXI010000003">
    <property type="protein sequence ID" value="MEN3931366.1"/>
    <property type="molecule type" value="Genomic_DNA"/>
</dbReference>
<dbReference type="RefSeq" id="WP_346337397.1">
    <property type="nucleotide sequence ID" value="NZ_JBBYXI010000003.1"/>
</dbReference>
<dbReference type="SUPFAM" id="SSF52833">
    <property type="entry name" value="Thioredoxin-like"/>
    <property type="match status" value="1"/>
</dbReference>
<evidence type="ECO:0000313" key="3">
    <source>
        <dbReference type="Proteomes" id="UP001418637"/>
    </source>
</evidence>
<proteinExistence type="predicted"/>
<keyword evidence="3" id="KW-1185">Reference proteome</keyword>